<dbReference type="InterPro" id="IPR052974">
    <property type="entry name" value="GH79_Enzymes"/>
</dbReference>
<dbReference type="Proteomes" id="UP001221757">
    <property type="component" value="Unassembled WGS sequence"/>
</dbReference>
<keyword evidence="3" id="KW-1185">Reference proteome</keyword>
<evidence type="ECO:0000313" key="3">
    <source>
        <dbReference type="Proteomes" id="UP001221757"/>
    </source>
</evidence>
<protein>
    <recommendedName>
        <fullName evidence="1">Beta-glucuronidase C-terminal domain-containing protein</fullName>
    </recommendedName>
</protein>
<sequence length="201" mass="21658">MQSKFGDALSFLEHRGIPFILGEVGTAIGASNCTPNPNLYGSLGTGLWTADFMLRAMSMGIKRVSMQQGTNLRISAWQPVTTQDELKAVQGNWYGLVFAADFIGTGGDFQVYPLQVHPAHPNIVSYAGYNSGILTKFAVLDMTFWNGTGISAVNIKLANLDARITGARVSRLTAPGGSTQMHNISWAGKQWSAEDDGQENV</sequence>
<dbReference type="InterPro" id="IPR031728">
    <property type="entry name" value="GlcAase_C"/>
</dbReference>
<dbReference type="PANTHER" id="PTHR36183:SF2">
    <property type="entry name" value="BETA-GLUCURONIDASE C-TERMINAL DOMAIN-CONTAINING PROTEIN"/>
    <property type="match status" value="1"/>
</dbReference>
<comment type="caution">
    <text evidence="2">The sequence shown here is derived from an EMBL/GenBank/DDBJ whole genome shotgun (WGS) entry which is preliminary data.</text>
</comment>
<dbReference type="AlphaFoldDB" id="A0AAD7CP24"/>
<dbReference type="EMBL" id="JARKIE010000309">
    <property type="protein sequence ID" value="KAJ7655488.1"/>
    <property type="molecule type" value="Genomic_DNA"/>
</dbReference>
<evidence type="ECO:0000313" key="2">
    <source>
        <dbReference type="EMBL" id="KAJ7655488.1"/>
    </source>
</evidence>
<dbReference type="Pfam" id="PF16862">
    <property type="entry name" value="Glyco_hydro_79C"/>
    <property type="match status" value="1"/>
</dbReference>
<dbReference type="Gene3D" id="3.20.20.80">
    <property type="entry name" value="Glycosidases"/>
    <property type="match status" value="1"/>
</dbReference>
<accession>A0AAD7CP24</accession>
<name>A0AAD7CP24_MYCRO</name>
<reference evidence="2" key="1">
    <citation type="submission" date="2023-03" db="EMBL/GenBank/DDBJ databases">
        <title>Massive genome expansion in bonnet fungi (Mycena s.s.) driven by repeated elements and novel gene families across ecological guilds.</title>
        <authorList>
            <consortium name="Lawrence Berkeley National Laboratory"/>
            <person name="Harder C.B."/>
            <person name="Miyauchi S."/>
            <person name="Viragh M."/>
            <person name="Kuo A."/>
            <person name="Thoen E."/>
            <person name="Andreopoulos B."/>
            <person name="Lu D."/>
            <person name="Skrede I."/>
            <person name="Drula E."/>
            <person name="Henrissat B."/>
            <person name="Morin E."/>
            <person name="Kohler A."/>
            <person name="Barry K."/>
            <person name="LaButti K."/>
            <person name="Morin E."/>
            <person name="Salamov A."/>
            <person name="Lipzen A."/>
            <person name="Mereny Z."/>
            <person name="Hegedus B."/>
            <person name="Baldrian P."/>
            <person name="Stursova M."/>
            <person name="Weitz H."/>
            <person name="Taylor A."/>
            <person name="Grigoriev I.V."/>
            <person name="Nagy L.G."/>
            <person name="Martin F."/>
            <person name="Kauserud H."/>
        </authorList>
    </citation>
    <scope>NUCLEOTIDE SEQUENCE</scope>
    <source>
        <strain evidence="2">CBHHK067</strain>
    </source>
</reference>
<gene>
    <name evidence="2" type="ORF">B0H17DRAFT_1214007</name>
</gene>
<organism evidence="2 3">
    <name type="scientific">Mycena rosella</name>
    <name type="common">Pink bonnet</name>
    <name type="synonym">Agaricus rosellus</name>
    <dbReference type="NCBI Taxonomy" id="1033263"/>
    <lineage>
        <taxon>Eukaryota</taxon>
        <taxon>Fungi</taxon>
        <taxon>Dikarya</taxon>
        <taxon>Basidiomycota</taxon>
        <taxon>Agaricomycotina</taxon>
        <taxon>Agaricomycetes</taxon>
        <taxon>Agaricomycetidae</taxon>
        <taxon>Agaricales</taxon>
        <taxon>Marasmiineae</taxon>
        <taxon>Mycenaceae</taxon>
        <taxon>Mycena</taxon>
    </lineage>
</organism>
<proteinExistence type="predicted"/>
<evidence type="ECO:0000259" key="1">
    <source>
        <dbReference type="Pfam" id="PF16862"/>
    </source>
</evidence>
<feature type="domain" description="Beta-glucuronidase C-terminal" evidence="1">
    <location>
        <begin position="126"/>
        <end position="199"/>
    </location>
</feature>
<dbReference type="PANTHER" id="PTHR36183">
    <property type="entry name" value="BETA-GLUCURONIDASE"/>
    <property type="match status" value="1"/>
</dbReference>